<evidence type="ECO:0000313" key="7">
    <source>
        <dbReference type="WBParaSite" id="EgrG_000098100"/>
    </source>
</evidence>
<dbReference type="InterPro" id="IPR011989">
    <property type="entry name" value="ARM-like"/>
</dbReference>
<evidence type="ECO:0000259" key="4">
    <source>
        <dbReference type="PROSITE" id="PS51271"/>
    </source>
</evidence>
<feature type="compositionally biased region" description="Polar residues" evidence="2">
    <location>
        <begin position="124"/>
        <end position="151"/>
    </location>
</feature>
<keyword evidence="3" id="KW-0812">Transmembrane</keyword>
<feature type="region of interest" description="Disordered" evidence="2">
    <location>
        <begin position="1"/>
        <end position="248"/>
    </location>
</feature>
<name>A0A068WKV3_ECHGR</name>
<feature type="transmembrane region" description="Helical" evidence="3">
    <location>
        <begin position="1026"/>
        <end position="1046"/>
    </location>
</feature>
<accession>A0A068WKV3</accession>
<dbReference type="AlphaFoldDB" id="A0A068WKV3"/>
<feature type="compositionally biased region" description="Polar residues" evidence="2">
    <location>
        <begin position="65"/>
        <end position="84"/>
    </location>
</feature>
<dbReference type="OrthoDB" id="78088at2759"/>
<feature type="region of interest" description="Disordered" evidence="2">
    <location>
        <begin position="434"/>
        <end position="458"/>
    </location>
</feature>
<dbReference type="Pfam" id="PF07814">
    <property type="entry name" value="WAPL"/>
    <property type="match status" value="1"/>
</dbReference>
<gene>
    <name evidence="5" type="ORF">EgrG_000098100</name>
</gene>
<sequence>MDMPYRTFATRSSRSSERFEQLGRGNRGSGGKGDSSAKTTAPTRKRVNVVTFRPSPSPVDEVGKGSTQISPLELSRSTTTLAPISSSSKSTSVPSREFRAVAMKIPDSAPMISPKFRRRANHRSGPSKSCLQQPLATTNQRSRLAPNQSLAKITPPSPLTSEKSEADPYAWVEEDEEKPEPEPKSSVFAFREEDEEDDGIKPWFWPASRDAVKPTPTTHPHPSHPPSTDRKVGAKGAPPPLTNGTGVEAKTKNNAAMDKSDLYAAGDKVKTSLDSQERSSVQHALDDMNYLIDGLSDANTTDARCLSILSLANQCLTPTTRDLVHAYGLLKQICANLHDAHTDYSLGLAAAGLFFVISRDRDPDLLTAESLAVLLQLLHAPSTMTENATLATDSASMPSKYSIGAASRQGRLNKEANQIRCRVQQLLEAVAAHQQKRGRKSSDTATKAVCNSSSGSNSTAAGMAALFVRKNLGVASLFSSSTTVSLNARHLRMNRQLTARDMILEAILNLSTRRAAPWFKAGIRTGGGLDGVADATIDAVDYLKDLCTFDAPGGRSNFFVSTAKNPTGLDEFSLDNLKRVGHYAKMLENMTYMNPDNQTHLVRYKERVLIDRLVQCIRLCASRLPRHAPPSVSWTELLWKESEEKTSGQQEQNQPPTSSTEGVKPAASTEVEFQQDQQTLLTCLLAIFRLFVNVSHSEYASDRLGGCPDLLEATLDCLFHLPDRLPSSRRFDLLILVLCLLANLCEHCPENRIRVVHLEVRSPESSTDGGGSGGANGEGVSLADVGYEDDETEGDSGSPRLTTSPRVPTVSALDEVVKLFLYREKKTLMHEFEREEEEVEGREKKTEEADSTTTTTSALQRPKPPLSLLTDSATETIEEAGLKWRLVGGNRHGCGRGGSTDSSIPGAASRSSKSLKRSRMRAKRRRRRQTLLRRGGGEKRARLDGGMSSEDEEEEDEEDEEEEDEDEMCSDEDEGSDGSEEEDEYDEDDELCGGADVEFVAETQEEQEKLKERMSSANQHMEDSVVAAYAGMPIFFVLVLVLFQFWSLHSSWSVGVSIAS</sequence>
<dbReference type="InterPro" id="IPR039874">
    <property type="entry name" value="WAPL"/>
</dbReference>
<reference evidence="7" key="3">
    <citation type="submission" date="2020-10" db="UniProtKB">
        <authorList>
            <consortium name="WormBaseParasite"/>
        </authorList>
    </citation>
    <scope>IDENTIFICATION</scope>
</reference>
<feature type="compositionally biased region" description="Acidic residues" evidence="2">
    <location>
        <begin position="949"/>
        <end position="991"/>
    </location>
</feature>
<dbReference type="InterPro" id="IPR012502">
    <property type="entry name" value="WAPL_dom"/>
</dbReference>
<feature type="region of interest" description="Disordered" evidence="2">
    <location>
        <begin position="832"/>
        <end position="867"/>
    </location>
</feature>
<feature type="region of interest" description="Disordered" evidence="2">
    <location>
        <begin position="643"/>
        <end position="668"/>
    </location>
</feature>
<feature type="region of interest" description="Disordered" evidence="2">
    <location>
        <begin position="887"/>
        <end position="1016"/>
    </location>
</feature>
<feature type="domain" description="WAPL" evidence="4">
    <location>
        <begin position="256"/>
        <end position="825"/>
    </location>
</feature>
<keyword evidence="3" id="KW-0472">Membrane</keyword>
<dbReference type="PANTHER" id="PTHR22100">
    <property type="entry name" value="WINGS APART-LIKE PROTEIN HOMOLOG"/>
    <property type="match status" value="1"/>
</dbReference>
<protein>
    <submittedName>
        <fullName evidence="5 7">Wings apart protein</fullName>
    </submittedName>
</protein>
<dbReference type="SUPFAM" id="SSF48371">
    <property type="entry name" value="ARM repeat"/>
    <property type="match status" value="1"/>
</dbReference>
<evidence type="ECO:0000256" key="2">
    <source>
        <dbReference type="SAM" id="MobiDB-lite"/>
    </source>
</evidence>
<dbReference type="Gene3D" id="1.25.10.10">
    <property type="entry name" value="Leucine-rich Repeat Variant"/>
    <property type="match status" value="1"/>
</dbReference>
<dbReference type="InterPro" id="IPR016024">
    <property type="entry name" value="ARM-type_fold"/>
</dbReference>
<keyword evidence="3" id="KW-1133">Transmembrane helix</keyword>
<comment type="similarity">
    <text evidence="1">Belongs to the WAPL family.</text>
</comment>
<evidence type="ECO:0000256" key="3">
    <source>
        <dbReference type="SAM" id="Phobius"/>
    </source>
</evidence>
<evidence type="ECO:0000313" key="6">
    <source>
        <dbReference type="Proteomes" id="UP000492820"/>
    </source>
</evidence>
<feature type="compositionally biased region" description="Low complexity" evidence="2">
    <location>
        <begin position="448"/>
        <end position="458"/>
    </location>
</feature>
<dbReference type="EMBL" id="LK028581">
    <property type="protein sequence ID" value="CDS20403.1"/>
    <property type="molecule type" value="Genomic_DNA"/>
</dbReference>
<proteinExistence type="inferred from homology"/>
<dbReference type="PROSITE" id="PS51271">
    <property type="entry name" value="WAPL"/>
    <property type="match status" value="1"/>
</dbReference>
<dbReference type="PANTHER" id="PTHR22100:SF13">
    <property type="entry name" value="WINGS APART-LIKE PROTEIN HOMOLOG"/>
    <property type="match status" value="1"/>
</dbReference>
<evidence type="ECO:0000313" key="5">
    <source>
        <dbReference type="EMBL" id="CDS20403.1"/>
    </source>
</evidence>
<reference evidence="5" key="2">
    <citation type="submission" date="2014-06" db="EMBL/GenBank/DDBJ databases">
        <authorList>
            <person name="Aslett M."/>
        </authorList>
    </citation>
    <scope>NUCLEOTIDE SEQUENCE</scope>
</reference>
<feature type="region of interest" description="Disordered" evidence="2">
    <location>
        <begin position="762"/>
        <end position="807"/>
    </location>
</feature>
<feature type="compositionally biased region" description="Gly residues" evidence="2">
    <location>
        <begin position="768"/>
        <end position="777"/>
    </location>
</feature>
<feature type="compositionally biased region" description="Basic residues" evidence="2">
    <location>
        <begin position="913"/>
        <end position="931"/>
    </location>
</feature>
<reference evidence="5 6" key="1">
    <citation type="journal article" date="2013" name="Nature">
        <title>The genomes of four tapeworm species reveal adaptations to parasitism.</title>
        <authorList>
            <person name="Tsai I.J."/>
            <person name="Zarowiecki M."/>
            <person name="Holroyd N."/>
            <person name="Garciarrubio A."/>
            <person name="Sanchez-Flores A."/>
            <person name="Brooks K.L."/>
            <person name="Tracey A."/>
            <person name="Bobes R.J."/>
            <person name="Fragoso G."/>
            <person name="Sciutto E."/>
            <person name="Aslett M."/>
            <person name="Beasley H."/>
            <person name="Bennett H.M."/>
            <person name="Cai J."/>
            <person name="Camicia F."/>
            <person name="Clark R."/>
            <person name="Cucher M."/>
            <person name="De Silva N."/>
            <person name="Day T.A."/>
            <person name="Deplazes P."/>
            <person name="Estrada K."/>
            <person name="Fernandez C."/>
            <person name="Holland P.W."/>
            <person name="Hou J."/>
            <person name="Hu S."/>
            <person name="Huckvale T."/>
            <person name="Hung S.S."/>
            <person name="Kamenetzky L."/>
            <person name="Keane J.A."/>
            <person name="Kiss F."/>
            <person name="Koziol U."/>
            <person name="Lambert O."/>
            <person name="Liu K."/>
            <person name="Luo X."/>
            <person name="Luo Y."/>
            <person name="Macchiaroli N."/>
            <person name="Nichol S."/>
            <person name="Paps J."/>
            <person name="Parkinson J."/>
            <person name="Pouchkina-Stantcheva N."/>
            <person name="Riddiford N."/>
            <person name="Rosenzvit M."/>
            <person name="Salinas G."/>
            <person name="Wasmuth J.D."/>
            <person name="Zamanian M."/>
            <person name="Zheng Y."/>
            <person name="Cai X."/>
            <person name="Soberon X."/>
            <person name="Olson P.D."/>
            <person name="Laclette J.P."/>
            <person name="Brehm K."/>
            <person name="Berriman M."/>
            <person name="Garciarrubio A."/>
            <person name="Bobes R.J."/>
            <person name="Fragoso G."/>
            <person name="Sanchez-Flores A."/>
            <person name="Estrada K."/>
            <person name="Cevallos M.A."/>
            <person name="Morett E."/>
            <person name="Gonzalez V."/>
            <person name="Portillo T."/>
            <person name="Ochoa-Leyva A."/>
            <person name="Jose M.V."/>
            <person name="Sciutto E."/>
            <person name="Landa A."/>
            <person name="Jimenez L."/>
            <person name="Valdes V."/>
            <person name="Carrero J.C."/>
            <person name="Larralde C."/>
            <person name="Morales-Montor J."/>
            <person name="Limon-Lason J."/>
            <person name="Soberon X."/>
            <person name="Laclette J.P."/>
        </authorList>
    </citation>
    <scope>NUCLEOTIDE SEQUENCE [LARGE SCALE GENOMIC DNA]</scope>
</reference>
<dbReference type="InterPro" id="IPR022771">
    <property type="entry name" value="WAPL_C"/>
</dbReference>
<feature type="compositionally biased region" description="Polar residues" evidence="2">
    <location>
        <begin position="647"/>
        <end position="661"/>
    </location>
</feature>
<dbReference type="Proteomes" id="UP000492820">
    <property type="component" value="Unassembled WGS sequence"/>
</dbReference>
<organism evidence="5">
    <name type="scientific">Echinococcus granulosus</name>
    <name type="common">Hydatid tapeworm</name>
    <dbReference type="NCBI Taxonomy" id="6210"/>
    <lineage>
        <taxon>Eukaryota</taxon>
        <taxon>Metazoa</taxon>
        <taxon>Spiralia</taxon>
        <taxon>Lophotrochozoa</taxon>
        <taxon>Platyhelminthes</taxon>
        <taxon>Cestoda</taxon>
        <taxon>Eucestoda</taxon>
        <taxon>Cyclophyllidea</taxon>
        <taxon>Taeniidae</taxon>
        <taxon>Echinococcus</taxon>
        <taxon>Echinococcus granulosus group</taxon>
    </lineage>
</organism>
<feature type="compositionally biased region" description="Low complexity" evidence="2">
    <location>
        <begin position="85"/>
        <end position="95"/>
    </location>
</feature>
<dbReference type="WBParaSite" id="EgrG_000098100">
    <property type="protein sequence ID" value="EgrG_000098100"/>
    <property type="gene ID" value="EgrG_000098100"/>
</dbReference>
<evidence type="ECO:0000256" key="1">
    <source>
        <dbReference type="ARBA" id="ARBA00006854"/>
    </source>
</evidence>